<organism evidence="2 3">
    <name type="scientific">Triticum aestivum</name>
    <name type="common">Wheat</name>
    <dbReference type="NCBI Taxonomy" id="4565"/>
    <lineage>
        <taxon>Eukaryota</taxon>
        <taxon>Viridiplantae</taxon>
        <taxon>Streptophyta</taxon>
        <taxon>Embryophyta</taxon>
        <taxon>Tracheophyta</taxon>
        <taxon>Spermatophyta</taxon>
        <taxon>Magnoliopsida</taxon>
        <taxon>Liliopsida</taxon>
        <taxon>Poales</taxon>
        <taxon>Poaceae</taxon>
        <taxon>BOP clade</taxon>
        <taxon>Pooideae</taxon>
        <taxon>Triticodae</taxon>
        <taxon>Triticeae</taxon>
        <taxon>Triticinae</taxon>
        <taxon>Triticum</taxon>
    </lineage>
</organism>
<evidence type="ECO:0000259" key="1">
    <source>
        <dbReference type="Pfam" id="PF07727"/>
    </source>
</evidence>
<dbReference type="InterPro" id="IPR013103">
    <property type="entry name" value="RVT_2"/>
</dbReference>
<dbReference type="CDD" id="cd09272">
    <property type="entry name" value="RNase_HI_RT_Ty1"/>
    <property type="match status" value="1"/>
</dbReference>
<dbReference type="AlphaFoldDB" id="A0A7H4LHQ9"/>
<protein>
    <recommendedName>
        <fullName evidence="1">Reverse transcriptase Ty1/copia-type domain-containing protein</fullName>
    </recommendedName>
</protein>
<sequence length="344" mass="39066">MKKVRRECLLITEEPATFEEANEEESWRKAMDDELGSIQDNDTWSLVNLPDGHKAIGLKWVFKVKKDSQGAVVKHKARLVAKGYVQQQGVDFEEVFAPVARMESARLKLSKRSKAPTVDSTEYRSIVGSLRYLVNTRPDLAYSVGIVSRYMENPTTEHLTVVKQILRYVKGTLKYGCKYTRKKEDKSLLVGYSDSDLAGDVDDRKSTWGVAYFLGENLITWLSQKQKVVALSSCEAEYIAAATAACQGVWLSRLLADLTNQQPEQVKLRVDNKSTISLCKNPVHHNRSKHIDIRYHYIRECVEEGKVEVDYVSTKDQLADILTKSLGRLKFQEMREKIGVVAVK</sequence>
<dbReference type="PANTHER" id="PTHR11439:SF515">
    <property type="entry name" value="GAG-POL POLYPROTEIN"/>
    <property type="match status" value="1"/>
</dbReference>
<feature type="domain" description="Reverse transcriptase Ty1/copia-type" evidence="1">
    <location>
        <begin position="41"/>
        <end position="109"/>
    </location>
</feature>
<dbReference type="EMBL" id="LS480641">
    <property type="protein sequence ID" value="SPT18147.1"/>
    <property type="molecule type" value="Genomic_DNA"/>
</dbReference>
<name>A0A7H4LHQ9_WHEAT</name>
<dbReference type="PANTHER" id="PTHR11439">
    <property type="entry name" value="GAG-POL-RELATED RETROTRANSPOSON"/>
    <property type="match status" value="1"/>
</dbReference>
<dbReference type="SUPFAM" id="SSF56672">
    <property type="entry name" value="DNA/RNA polymerases"/>
    <property type="match status" value="1"/>
</dbReference>
<evidence type="ECO:0000313" key="3">
    <source>
        <dbReference type="Proteomes" id="UP000280104"/>
    </source>
</evidence>
<proteinExistence type="predicted"/>
<gene>
    <name evidence="2" type="ORF">CAMPLR22A2D_LOCUS2758</name>
</gene>
<reference evidence="2 3" key="1">
    <citation type="submission" date="2018-05" db="EMBL/GenBank/DDBJ databases">
        <authorList>
            <person name="Thind KAUR A."/>
        </authorList>
    </citation>
    <scope>NUCLEOTIDE SEQUENCE [LARGE SCALE GENOMIC DNA]</scope>
</reference>
<evidence type="ECO:0000313" key="2">
    <source>
        <dbReference type="EMBL" id="SPT18147.1"/>
    </source>
</evidence>
<dbReference type="InterPro" id="IPR043502">
    <property type="entry name" value="DNA/RNA_pol_sf"/>
</dbReference>
<dbReference type="Proteomes" id="UP000280104">
    <property type="component" value="Chromosome II"/>
</dbReference>
<dbReference type="Pfam" id="PF07727">
    <property type="entry name" value="RVT_2"/>
    <property type="match status" value="1"/>
</dbReference>
<accession>A0A7H4LHQ9</accession>